<reference evidence="15 16" key="1">
    <citation type="journal article" date="2012" name="J. Bacteriol.">
        <title>Genome sequence of benzo(a)pyrene-degrading bacterium Novosphingobium pentaromativorans US6-1.</title>
        <authorList>
            <person name="Luo Y.R."/>
            <person name="Kang S.G."/>
            <person name="Kim S.J."/>
            <person name="Kim M.R."/>
            <person name="Li N."/>
            <person name="Lee J.H."/>
            <person name="Kwon K.K."/>
        </authorList>
    </citation>
    <scope>NUCLEOTIDE SEQUENCE [LARGE SCALE GENOMIC DNA]</scope>
    <source>
        <strain evidence="15 16">US6-1</strain>
    </source>
</reference>
<gene>
    <name evidence="15" type="ORF">NSU_2587</name>
</gene>
<keyword evidence="3 11" id="KW-1134">Transmembrane beta strand</keyword>
<evidence type="ECO:0000256" key="2">
    <source>
        <dbReference type="ARBA" id="ARBA00022448"/>
    </source>
</evidence>
<dbReference type="GO" id="GO:0009279">
    <property type="term" value="C:cell outer membrane"/>
    <property type="evidence" value="ECO:0007669"/>
    <property type="project" value="UniProtKB-SubCell"/>
</dbReference>
<keyword evidence="5 11" id="KW-0812">Transmembrane</keyword>
<dbReference type="InterPro" id="IPR000531">
    <property type="entry name" value="Beta-barrel_TonB"/>
</dbReference>
<evidence type="ECO:0000256" key="10">
    <source>
        <dbReference type="ARBA" id="ARBA00023237"/>
    </source>
</evidence>
<feature type="domain" description="TonB-dependent receptor-like beta-barrel" evidence="13">
    <location>
        <begin position="407"/>
        <end position="770"/>
    </location>
</feature>
<evidence type="ECO:0000313" key="15">
    <source>
        <dbReference type="EMBL" id="EHJ60457.1"/>
    </source>
</evidence>
<dbReference type="AlphaFoldDB" id="G6EE16"/>
<protein>
    <recommendedName>
        <fullName evidence="17">TonB-dependent receptor</fullName>
    </recommendedName>
</protein>
<dbReference type="PANTHER" id="PTHR32552">
    <property type="entry name" value="FERRICHROME IRON RECEPTOR-RELATED"/>
    <property type="match status" value="1"/>
</dbReference>
<dbReference type="Gene3D" id="2.40.170.20">
    <property type="entry name" value="TonB-dependent receptor, beta-barrel domain"/>
    <property type="match status" value="1"/>
</dbReference>
<dbReference type="InterPro" id="IPR036942">
    <property type="entry name" value="Beta-barrel_TonB_sf"/>
</dbReference>
<evidence type="ECO:0000313" key="16">
    <source>
        <dbReference type="Proteomes" id="UP000004030"/>
    </source>
</evidence>
<accession>G6EE16</accession>
<keyword evidence="2 11" id="KW-0813">Transport</keyword>
<evidence type="ECO:0000256" key="5">
    <source>
        <dbReference type="ARBA" id="ARBA00022692"/>
    </source>
</evidence>
<dbReference type="Pfam" id="PF00593">
    <property type="entry name" value="TonB_dep_Rec_b-barrel"/>
    <property type="match status" value="1"/>
</dbReference>
<dbReference type="eggNOG" id="COG4206">
    <property type="taxonomic scope" value="Bacteria"/>
</dbReference>
<dbReference type="EMBL" id="AGFM01000038">
    <property type="protein sequence ID" value="EHJ60457.1"/>
    <property type="molecule type" value="Genomic_DNA"/>
</dbReference>
<proteinExistence type="inferred from homology"/>
<dbReference type="Pfam" id="PF07715">
    <property type="entry name" value="Plug"/>
    <property type="match status" value="1"/>
</dbReference>
<organism evidence="15 16">
    <name type="scientific">Novosphingobium pentaromativorans US6-1</name>
    <dbReference type="NCBI Taxonomy" id="1088721"/>
    <lineage>
        <taxon>Bacteria</taxon>
        <taxon>Pseudomonadati</taxon>
        <taxon>Pseudomonadota</taxon>
        <taxon>Alphaproteobacteria</taxon>
        <taxon>Sphingomonadales</taxon>
        <taxon>Sphingomonadaceae</taxon>
        <taxon>Novosphingobium</taxon>
    </lineage>
</organism>
<evidence type="ECO:0000256" key="1">
    <source>
        <dbReference type="ARBA" id="ARBA00004571"/>
    </source>
</evidence>
<keyword evidence="7" id="KW-0406">Ion transport</keyword>
<keyword evidence="4" id="KW-0410">Iron transport</keyword>
<evidence type="ECO:0000256" key="7">
    <source>
        <dbReference type="ARBA" id="ARBA00023065"/>
    </source>
</evidence>
<dbReference type="PROSITE" id="PS52016">
    <property type="entry name" value="TONB_DEPENDENT_REC_3"/>
    <property type="match status" value="1"/>
</dbReference>
<evidence type="ECO:0000256" key="4">
    <source>
        <dbReference type="ARBA" id="ARBA00022496"/>
    </source>
</evidence>
<evidence type="ECO:0000259" key="14">
    <source>
        <dbReference type="Pfam" id="PF07715"/>
    </source>
</evidence>
<keyword evidence="9 11" id="KW-0472">Membrane</keyword>
<keyword evidence="8 12" id="KW-0798">TonB box</keyword>
<evidence type="ECO:0000256" key="6">
    <source>
        <dbReference type="ARBA" id="ARBA00023004"/>
    </source>
</evidence>
<evidence type="ECO:0000256" key="12">
    <source>
        <dbReference type="RuleBase" id="RU003357"/>
    </source>
</evidence>
<evidence type="ECO:0000256" key="11">
    <source>
        <dbReference type="PROSITE-ProRule" id="PRU01360"/>
    </source>
</evidence>
<sequence>MLGTAMACVLQSGAFAQTVDTAAAARAEDRSTVDIIVTARRSEESLQEVPETVTAVTDETIKKLNFTNFQDIAAVVPGLTLGTGSASSGGAPAPSLRGVSQELGANAGTVDIYINEVPVDTYSAFQAIYDVGSIEVLRGPQGTLRGRTAPSGAITIATRKPDAVEWGGYFSALGTTKNQINAQGAINVPLVRDKLALRVAGLVDQNDGNFVHTVNGTRSPFVKTESARASLAFTPSDNFDATITYQWLHLDKLQYGQYVGTGTAGLAGSLIQPLGYNGPAIEAGDRLSPDESPQTTKRTQHFVSAQVNWEFGGHRLSYIGGTSRYKQVNSSEFDLGNLVIGNPVTQMRATDPFHSTTHEVRLSTIGKGNLIDYVVGYFHSSAHASTTVSQPASALAGAFGRPGTTPDPNIFNLRYVPFVNVDVPIRSKENSFYGNATLHIGDRTDISGGARYIIAEGRTQQIRTFTPAFNAVALPFPCAFVPGAVASPYGAGVCDFPVQIPSSDDVSVGKNKPVMWDVSLTHRFSDNLMAYATAGSSFRGGGAVIGLNAGTDPVLRDLQFFDDERSVTYEAGVKSSWLNNRLRVNLSVFRQNFDGLIFKTPTISYLNTQDPANPAVNLFEFTVNAKAVVTGLDLDVAFQPNSYFNIAGTFSYADGKVDNDTVPCQDGNFDGTPDSIIPTVADFQAAGQSLAFCRTNDSVSRDPIWSGTVQSEFTYPVGEVDAYLRGLASIFPSNSRRSIGYDVPSYALVNVYAGIRSPDAAWDVGIFVRNAFNQQTILSRANEDAVSLNGAATDSSGARVFGRSGFFPITYTPPREFGLSVRYSFGSR</sequence>
<dbReference type="SUPFAM" id="SSF56935">
    <property type="entry name" value="Porins"/>
    <property type="match status" value="1"/>
</dbReference>
<evidence type="ECO:0000256" key="3">
    <source>
        <dbReference type="ARBA" id="ARBA00022452"/>
    </source>
</evidence>
<dbReference type="GO" id="GO:0006826">
    <property type="term" value="P:iron ion transport"/>
    <property type="evidence" value="ECO:0007669"/>
    <property type="project" value="UniProtKB-KW"/>
</dbReference>
<dbReference type="InterPro" id="IPR039426">
    <property type="entry name" value="TonB-dep_rcpt-like"/>
</dbReference>
<evidence type="ECO:0000259" key="13">
    <source>
        <dbReference type="Pfam" id="PF00593"/>
    </source>
</evidence>
<evidence type="ECO:0008006" key="17">
    <source>
        <dbReference type="Google" id="ProtNLM"/>
    </source>
</evidence>
<keyword evidence="16" id="KW-1185">Reference proteome</keyword>
<feature type="domain" description="TonB-dependent receptor plug" evidence="14">
    <location>
        <begin position="46"/>
        <end position="153"/>
    </location>
</feature>
<keyword evidence="6" id="KW-0408">Iron</keyword>
<comment type="caution">
    <text evidence="15">The sequence shown here is derived from an EMBL/GenBank/DDBJ whole genome shotgun (WGS) entry which is preliminary data.</text>
</comment>
<dbReference type="InterPro" id="IPR012910">
    <property type="entry name" value="Plug_dom"/>
</dbReference>
<evidence type="ECO:0000256" key="8">
    <source>
        <dbReference type="ARBA" id="ARBA00023077"/>
    </source>
</evidence>
<comment type="similarity">
    <text evidence="11 12">Belongs to the TonB-dependent receptor family.</text>
</comment>
<dbReference type="Proteomes" id="UP000004030">
    <property type="component" value="Unassembled WGS sequence"/>
</dbReference>
<name>G6EE16_9SPHN</name>
<dbReference type="PANTHER" id="PTHR32552:SF81">
    <property type="entry name" value="TONB-DEPENDENT OUTER MEMBRANE RECEPTOR"/>
    <property type="match status" value="1"/>
</dbReference>
<dbReference type="PATRIC" id="fig|1088721.3.peg.2557"/>
<keyword evidence="10 11" id="KW-0998">Cell outer membrane</keyword>
<evidence type="ECO:0000256" key="9">
    <source>
        <dbReference type="ARBA" id="ARBA00023136"/>
    </source>
</evidence>
<comment type="subcellular location">
    <subcellularLocation>
        <location evidence="1 11">Cell outer membrane</location>
        <topology evidence="1 11">Multi-pass membrane protein</topology>
    </subcellularLocation>
</comment>